<evidence type="ECO:0000313" key="3">
    <source>
        <dbReference type="EMBL" id="AAD28310.1"/>
    </source>
</evidence>
<reference evidence="3" key="3">
    <citation type="submission" date="2002-02" db="EMBL/GenBank/DDBJ databases">
        <authorList>
            <person name="Town C.D."/>
            <person name="Kaul S."/>
        </authorList>
    </citation>
    <scope>NUCLEOTIDE SEQUENCE</scope>
</reference>
<dbReference type="EMBL" id="AC006436">
    <property type="protein sequence ID" value="AAD28310.1"/>
    <property type="molecule type" value="Genomic_DNA"/>
</dbReference>
<dbReference type="PIR" id="F84509">
    <property type="entry name" value="F84509"/>
</dbReference>
<keyword evidence="5" id="KW-1185">Reference proteome</keyword>
<reference evidence="4" key="5">
    <citation type="submission" date="2016-05" db="EMBL/GenBank/DDBJ databases">
        <authorList>
            <person name="Krishnakumar V."/>
            <person name="Cheng C.-Y."/>
            <person name="Chan A.P."/>
            <person name="Schobel S."/>
            <person name="Kim M."/>
            <person name="Ferlanti E.S."/>
            <person name="Belyaeva I."/>
            <person name="Rosen B.D."/>
            <person name="Micklem G."/>
            <person name="Miller J.R."/>
            <person name="Vaughn M."/>
            <person name="Town C.D."/>
        </authorList>
    </citation>
    <scope>NUCLEOTIDE SEQUENCE</scope>
</reference>
<dbReference type="KEGG" id="ath:AT2G13660"/>
<dbReference type="PaxDb" id="3702-AT2G13660.1"/>
<protein>
    <submittedName>
        <fullName evidence="3">Uncharacterized protein At2g13660</fullName>
    </submittedName>
</protein>
<dbReference type="EMBL" id="CP002685">
    <property type="protein sequence ID" value="AEC06253.1"/>
    <property type="molecule type" value="Genomic_DNA"/>
</dbReference>
<dbReference type="GeneID" id="815851"/>
<proteinExistence type="predicted"/>
<reference evidence="4 5" key="1">
    <citation type="journal article" date="1999" name="Nature">
        <title>Sequence and analysis of chromosome 2 of the plant Arabidopsis thaliana.</title>
        <authorList>
            <person name="Lin X."/>
            <person name="Kaul S."/>
            <person name="Rounsley S."/>
            <person name="Shea T.P."/>
            <person name="Benito M.I."/>
            <person name="Town C.D."/>
            <person name="Fujii C.Y."/>
            <person name="Mason T."/>
            <person name="Bowman C.L."/>
            <person name="Barnstead M."/>
            <person name="Feldblyum T.V."/>
            <person name="Buell C.R."/>
            <person name="Ketchum K.A."/>
            <person name="Lee J."/>
            <person name="Ronning C.M."/>
            <person name="Koo H.L."/>
            <person name="Moffat K.S."/>
            <person name="Cronin L.A."/>
            <person name="Shen M."/>
            <person name="Pai G."/>
            <person name="Van Aken S."/>
            <person name="Umayam L."/>
            <person name="Tallon L.J."/>
            <person name="Gill J.E."/>
            <person name="Adams M.D."/>
            <person name="Carrera A.J."/>
            <person name="Creasy T.H."/>
            <person name="Goodman H.M."/>
            <person name="Somerville C.R."/>
            <person name="Copenhaver G.P."/>
            <person name="Preuss D."/>
            <person name="Nierman W.C."/>
            <person name="White O."/>
            <person name="Eisen J.A."/>
            <person name="Salzberg S.L."/>
            <person name="Fraser C.M."/>
            <person name="Venter J.C."/>
        </authorList>
    </citation>
    <scope>NUCLEOTIDE SEQUENCE [LARGE SCALE GENOMIC DNA]</scope>
    <source>
        <strain evidence="5">cv. Columbia</strain>
    </source>
</reference>
<reference evidence="4" key="4">
    <citation type="submission" date="2011-02" db="EMBL/GenBank/DDBJ databases">
        <authorList>
            <consortium name="TAIR"/>
            <person name="Swarbreck D."/>
            <person name="Lamesch P."/>
            <person name="Wilks C."/>
            <person name="Huala E."/>
        </authorList>
    </citation>
    <scope>NUCLEOTIDE SEQUENCE</scope>
</reference>
<dbReference type="AlphaFoldDB" id="Q9SKH4"/>
<organism evidence="3">
    <name type="scientific">Arabidopsis thaliana</name>
    <name type="common">Mouse-ear cress</name>
    <dbReference type="NCBI Taxonomy" id="3702"/>
    <lineage>
        <taxon>Eukaryota</taxon>
        <taxon>Viridiplantae</taxon>
        <taxon>Streptophyta</taxon>
        <taxon>Embryophyta</taxon>
        <taxon>Tracheophyta</taxon>
        <taxon>Spermatophyta</taxon>
        <taxon>Magnoliopsida</taxon>
        <taxon>eudicotyledons</taxon>
        <taxon>Gunneridae</taxon>
        <taxon>Pentapetalae</taxon>
        <taxon>rosids</taxon>
        <taxon>malvids</taxon>
        <taxon>Brassicales</taxon>
        <taxon>Brassicaceae</taxon>
        <taxon>Camelineae</taxon>
        <taxon>Arabidopsis</taxon>
    </lineage>
</organism>
<reference evidence="3" key="2">
    <citation type="submission" date="2000-03" db="EMBL/GenBank/DDBJ databases">
        <authorList>
            <person name="Lin X."/>
            <person name="Kaul S."/>
            <person name="Shea T.P."/>
            <person name="Fujii C.Y."/>
            <person name="Shen M."/>
            <person name="VanAken S.E."/>
            <person name="Barnstead M.E."/>
            <person name="Mason T.M."/>
            <person name="Bowman C.L."/>
            <person name="Ronning C.M."/>
            <person name="Benito M.-I."/>
            <person name="Carrera A.J."/>
            <person name="Creasy T.H."/>
            <person name="Buell C.R."/>
            <person name="Town C.D."/>
            <person name="Nierman W.C."/>
            <person name="Fraser C.M."/>
            <person name="Venter J.C."/>
        </authorList>
    </citation>
    <scope>NUCLEOTIDE SEQUENCE</scope>
</reference>
<dbReference type="Proteomes" id="UP000006548">
    <property type="component" value="Chromosome 2"/>
</dbReference>
<dbReference type="EMBL" id="AC007063">
    <property type="protein sequence ID" value="AAM15370.1"/>
    <property type="molecule type" value="Genomic_DNA"/>
</dbReference>
<feature type="region of interest" description="Disordered" evidence="1">
    <location>
        <begin position="145"/>
        <end position="177"/>
    </location>
</feature>
<evidence type="ECO:0000313" key="5">
    <source>
        <dbReference type="Proteomes" id="UP000006548"/>
    </source>
</evidence>
<gene>
    <name evidence="2 3" type="ordered locus">At2g13660</name>
    <name evidence="4" type="ORF">T10F5.25</name>
</gene>
<sequence length="177" mass="20487">MQCGMLREEKGFAVTDSSSPETSFISCHRLIITGNFLHQPADQLSPPRNLYLCLRLYLLAFCHRSPEEIEQDEDSNSSYSVPINRINLINPPRRTDALNKPFWRSKELPSLGRRIKHSMNKDPFDDFWNFHLPEIGRVNLSLQKATKRERKKVNPNKSERETGIKTGNLKHKPKSSD</sequence>
<name>Q9SKH4_ARATH</name>
<evidence type="ECO:0000256" key="1">
    <source>
        <dbReference type="SAM" id="MobiDB-lite"/>
    </source>
</evidence>
<dbReference type="HOGENOM" id="CLU_1519904_0_0_1"/>
<dbReference type="ProteomicsDB" id="177041"/>
<accession>Q9SKH4</accession>
<evidence type="ECO:0000313" key="2">
    <source>
        <dbReference type="Araport" id="AT2G13660"/>
    </source>
</evidence>
<feature type="compositionally biased region" description="Basic residues" evidence="1">
    <location>
        <begin position="168"/>
        <end position="177"/>
    </location>
</feature>
<evidence type="ECO:0000313" key="4">
    <source>
        <dbReference type="EMBL" id="AEC06253.1"/>
    </source>
</evidence>
<dbReference type="TAIR" id="AT2G13660"/>
<feature type="compositionally biased region" description="Basic residues" evidence="1">
    <location>
        <begin position="145"/>
        <end position="154"/>
    </location>
</feature>
<dbReference type="Araport" id="AT2G13660"/>
<reference evidence="5" key="6">
    <citation type="journal article" date="2017" name="Plant J.">
        <title>Araport11: a complete reannotation of the Arabidopsis thaliana reference genome.</title>
        <authorList>
            <person name="Cheng C.Y."/>
            <person name="Krishnakumar V."/>
            <person name="Chan A.P."/>
            <person name="Thibaud-Nissen F."/>
            <person name="Schobel S."/>
            <person name="Town C.D."/>
        </authorList>
    </citation>
    <scope>GENOME REANNOTATION</scope>
    <source>
        <strain evidence="5">cv. Columbia</strain>
    </source>
</reference>